<sequence>MDDTDSLTRLQGLQADLLAFSESRFPNVERLWAELEVSIDDFRKLLDKQQKNDKSRRDIQGEKVTIDEVEYVINDEFRQEAIQIAEELDLDELEAARLVLESQDENTELDRPTYIGATIRFHQYREALLDALRQILACACDVDVDAQDREMLNSAVSIILHGEADRPPPKSTFWRRCLQGMEEIEAWIGRLRDRLASMQVIGETAAFAHVLLTFQRGSLVRQHENLAMILRSLVNLGHTTIDDYKHLTTKLVPLENFDEIIVHYLPVLIEFPSVFGAEEQASLRDARSMDQTFADTTDATRWRKSDFKAAASVFWLAEYNGRYMEGITGSPLQNVDLKKENKSRSDRVMNALKDGAFQFLLLVCSKIKPQLWYDPAKTGLVQFLLGDSRIESQATMVISLPFVTLLADQLQIFVESLISNMPDSIRQLKSEEDDQRRNLILSHGEQEPTLHLERFMTIIAYAYEGSSITSLETFWADPESNMYGFLQWASKRQSTPRAAAFCEMFRSIAEDEKCADKAHSFLLEESVGASSAKLRRGTSLSWAQIFSELSYYAERFRESPNALVGYGEGPAAQVSEPESALMLECYLRLTAHMCRSSVKARAFLLGNADFRLHEVLFDLCRSGIESRFKASAYYALASLLTEKTIETSHGMWATFDEWICGVSGGRSGPLRPSPAQPASESAMFARLRPIATGFEESNAFIRFLQTLIELPVDQQELSDALPFPEQLGVNYRMAGIDQYIDFFFGSVMTGVLPNLEDQSQIWQLRCACLDFIQAALSSFNEDLVIFANSVSIDVDEAITTSTLVQYVKLHPFARVMEWVFNDAVITQLFAASHADPDFLASDKPDSPVVTSVARSVQVINHIMRLQATYFDIVRPVIKTQAAVRSRQVANPTLASFEDAILANLSLVVDLGLYCSTSYEHLTSLSLDLLQRLAQSRKLTGPSAGFSEGRSQPSRLLAALQQANEVERITASFIAPLQIESRELEMGTESPGYGIKLAILDLLNRSLDSSGSRPGLAHCLLGFQCTERTISIATEGRFSRGQSLFHAIARLYAETATPEPIQPSLALIRGKASEMLRKLYRSPLTSEVILSELRESGFNEVVAVSQTPVLETLPVELMADNIGFLNSELATVFCNTIAERGAYFEHQALELRSAAMMQSTTMQERTRSSVLGTTHMSTGEQAQHSNVFDLFDFYDELLIQIPGRPLTHYFKDVDFDVCYDRDESGAYIARERLVKELILLRIADLRQRGELGPLDAPVEENEHLLACHAEADDLNSCIRAANKAVQIKEAQKSACKAWVQLITIMLTSGNLEGVQKTTFIVKALEVILPKIDFALETQHLFLLPFAKLLHALTQHSTTATAPVPTDRLTAALRTSLNLITQTPDATAPDLREIGYQTASLLLIVPSAPLARSARVAIEAAGTRLLETATDDVLASSPSLRLSALLLLSACVDLFAAQNSPAMVRQLARLNFISTLVDGIRAIPATFAQERPKSELEGLLKYIRSCLALLLRIAKDNEGAGKVLEAGLFSAVRESGLFSADPELGGEMVESEEALVTFYSLLGSVLRVVAAVVTVKGERNEGVCVAGRGFLGESRGCLLAVLKAGRKGGEVKEGLRTVLGEVLDGFMVVVWGTGFLDFDDTPTKAAKGRMGLAFT</sequence>
<evidence type="ECO:0000256" key="1">
    <source>
        <dbReference type="ARBA" id="ARBA00004123"/>
    </source>
</evidence>
<evidence type="ECO:0008006" key="7">
    <source>
        <dbReference type="Google" id="ProtNLM"/>
    </source>
</evidence>
<evidence type="ECO:0000256" key="4">
    <source>
        <dbReference type="ARBA" id="ARBA00023242"/>
    </source>
</evidence>
<organism evidence="5 6">
    <name type="scientific">Elsinoe australis</name>
    <dbReference type="NCBI Taxonomy" id="40998"/>
    <lineage>
        <taxon>Eukaryota</taxon>
        <taxon>Fungi</taxon>
        <taxon>Dikarya</taxon>
        <taxon>Ascomycota</taxon>
        <taxon>Pezizomycotina</taxon>
        <taxon>Dothideomycetes</taxon>
        <taxon>Dothideomycetidae</taxon>
        <taxon>Myriangiales</taxon>
        <taxon>Elsinoaceae</taxon>
        <taxon>Elsinoe</taxon>
    </lineage>
</organism>
<evidence type="ECO:0000256" key="2">
    <source>
        <dbReference type="ARBA" id="ARBA00005892"/>
    </source>
</evidence>
<evidence type="ECO:0000313" key="5">
    <source>
        <dbReference type="EMBL" id="PSK43047.1"/>
    </source>
</evidence>
<dbReference type="GO" id="GO:0006999">
    <property type="term" value="P:nuclear pore organization"/>
    <property type="evidence" value="ECO:0007669"/>
    <property type="project" value="TreeGrafter"/>
</dbReference>
<evidence type="ECO:0000313" key="6">
    <source>
        <dbReference type="Proteomes" id="UP000243723"/>
    </source>
</evidence>
<dbReference type="STRING" id="40998.A0A2P7Z495"/>
<gene>
    <name evidence="5" type="ORF">B9Z65_7001</name>
</gene>
<dbReference type="GO" id="GO:0044611">
    <property type="term" value="C:nuclear pore inner ring"/>
    <property type="evidence" value="ECO:0007669"/>
    <property type="project" value="TreeGrafter"/>
</dbReference>
<name>A0A2P7Z495_9PEZI</name>
<dbReference type="EMBL" id="NHZQ01000331">
    <property type="protein sequence ID" value="PSK43047.1"/>
    <property type="molecule type" value="Genomic_DNA"/>
</dbReference>
<keyword evidence="3" id="KW-0813">Transport</keyword>
<dbReference type="OrthoDB" id="2019644at2759"/>
<dbReference type="GO" id="GO:0017056">
    <property type="term" value="F:structural constituent of nuclear pore"/>
    <property type="evidence" value="ECO:0007669"/>
    <property type="project" value="TreeGrafter"/>
</dbReference>
<comment type="subcellular location">
    <subcellularLocation>
        <location evidence="1">Nucleus</location>
    </subcellularLocation>
</comment>
<accession>A0A2P7Z495</accession>
<dbReference type="Pfam" id="PF11894">
    <property type="entry name" value="Nup192"/>
    <property type="match status" value="1"/>
</dbReference>
<dbReference type="PANTHER" id="PTHR31344:SF0">
    <property type="entry name" value="NUCLEAR PORE COMPLEX PROTEIN NUP205"/>
    <property type="match status" value="1"/>
</dbReference>
<reference evidence="5 6" key="1">
    <citation type="submission" date="2017-05" db="EMBL/GenBank/DDBJ databases">
        <title>Draft genome sequence of Elsinoe australis.</title>
        <authorList>
            <person name="Cheng Q."/>
        </authorList>
    </citation>
    <scope>NUCLEOTIDE SEQUENCE [LARGE SCALE GENOMIC DNA]</scope>
    <source>
        <strain evidence="5 6">NL1</strain>
    </source>
</reference>
<comment type="similarity">
    <text evidence="2">Belongs to the NUP186/NUP192/NUP205 family.</text>
</comment>
<keyword evidence="4" id="KW-0539">Nucleus</keyword>
<keyword evidence="6" id="KW-1185">Reference proteome</keyword>
<proteinExistence type="inferred from homology"/>
<dbReference type="PANTHER" id="PTHR31344">
    <property type="entry name" value="NUCLEAR PORE COMPLEX PROTEIN NUP205"/>
    <property type="match status" value="1"/>
</dbReference>
<protein>
    <recommendedName>
        <fullName evidence="7">Nucleoporin NUP192</fullName>
    </recommendedName>
</protein>
<comment type="caution">
    <text evidence="5">The sequence shown here is derived from an EMBL/GenBank/DDBJ whole genome shotgun (WGS) entry which is preliminary data.</text>
</comment>
<dbReference type="Proteomes" id="UP000243723">
    <property type="component" value="Unassembled WGS sequence"/>
</dbReference>
<dbReference type="InterPro" id="IPR021827">
    <property type="entry name" value="Nup186/Nup192/Nup205"/>
</dbReference>
<evidence type="ECO:0000256" key="3">
    <source>
        <dbReference type="ARBA" id="ARBA00022448"/>
    </source>
</evidence>